<dbReference type="EMBL" id="UINC01210663">
    <property type="protein sequence ID" value="SVE34237.1"/>
    <property type="molecule type" value="Genomic_DNA"/>
</dbReference>
<organism evidence="1">
    <name type="scientific">marine metagenome</name>
    <dbReference type="NCBI Taxonomy" id="408172"/>
    <lineage>
        <taxon>unclassified sequences</taxon>
        <taxon>metagenomes</taxon>
        <taxon>ecological metagenomes</taxon>
    </lineage>
</organism>
<dbReference type="AlphaFoldDB" id="A0A383CPG2"/>
<proteinExistence type="predicted"/>
<accession>A0A383CPG2</accession>
<evidence type="ECO:0000313" key="1">
    <source>
        <dbReference type="EMBL" id="SVE34237.1"/>
    </source>
</evidence>
<feature type="non-terminal residue" evidence="1">
    <location>
        <position position="1"/>
    </location>
</feature>
<gene>
    <name evidence="1" type="ORF">METZ01_LOCUS487091</name>
</gene>
<protein>
    <recommendedName>
        <fullName evidence="2">NIPSNAP domain-containing protein</fullName>
    </recommendedName>
</protein>
<sequence>PGGQQAVLEATDKFMKSAKGKSYGGGLHVNAILANGISPATHSFVMLMPSIAAITDWEASLAGDADAAAFFNVLSQHQTVVSDYMGSLVKAWGDVSNEDRVWMVTRFYTTDPLRVLEAQEKLMADPAAKKFPGQVALHATSLGNRSGANNQISTHLFAVGYKDVAEMEAWTSYLNTQPSWGEYLASVRDVVTWQGTDLLQNAVIYDAALDLEGFTNQ</sequence>
<reference evidence="1" key="1">
    <citation type="submission" date="2018-05" db="EMBL/GenBank/DDBJ databases">
        <authorList>
            <person name="Lanie J.A."/>
            <person name="Ng W.-L."/>
            <person name="Kazmierczak K.M."/>
            <person name="Andrzejewski T.M."/>
            <person name="Davidsen T.M."/>
            <person name="Wayne K.J."/>
            <person name="Tettelin H."/>
            <person name="Glass J.I."/>
            <person name="Rusch D."/>
            <person name="Podicherti R."/>
            <person name="Tsui H.-C.T."/>
            <person name="Winkler M.E."/>
        </authorList>
    </citation>
    <scope>NUCLEOTIDE SEQUENCE</scope>
</reference>
<evidence type="ECO:0008006" key="2">
    <source>
        <dbReference type="Google" id="ProtNLM"/>
    </source>
</evidence>
<name>A0A383CPG2_9ZZZZ</name>